<dbReference type="STRING" id="105231.A0A1Y1HR28"/>
<evidence type="ECO:0000256" key="1">
    <source>
        <dbReference type="SAM" id="MobiDB-lite"/>
    </source>
</evidence>
<reference evidence="2 3" key="1">
    <citation type="journal article" date="2014" name="Nat. Commun.">
        <title>Klebsormidium flaccidum genome reveals primary factors for plant terrestrial adaptation.</title>
        <authorList>
            <person name="Hori K."/>
            <person name="Maruyama F."/>
            <person name="Fujisawa T."/>
            <person name="Togashi T."/>
            <person name="Yamamoto N."/>
            <person name="Seo M."/>
            <person name="Sato S."/>
            <person name="Yamada T."/>
            <person name="Mori H."/>
            <person name="Tajima N."/>
            <person name="Moriyama T."/>
            <person name="Ikeuchi M."/>
            <person name="Watanabe M."/>
            <person name="Wada H."/>
            <person name="Kobayashi K."/>
            <person name="Saito M."/>
            <person name="Masuda T."/>
            <person name="Sasaki-Sekimoto Y."/>
            <person name="Mashiguchi K."/>
            <person name="Awai K."/>
            <person name="Shimojima M."/>
            <person name="Masuda S."/>
            <person name="Iwai M."/>
            <person name="Nobusawa T."/>
            <person name="Narise T."/>
            <person name="Kondo S."/>
            <person name="Saito H."/>
            <person name="Sato R."/>
            <person name="Murakawa M."/>
            <person name="Ihara Y."/>
            <person name="Oshima-Yamada Y."/>
            <person name="Ohtaka K."/>
            <person name="Satoh M."/>
            <person name="Sonobe K."/>
            <person name="Ishii M."/>
            <person name="Ohtani R."/>
            <person name="Kanamori-Sato M."/>
            <person name="Honoki R."/>
            <person name="Miyazaki D."/>
            <person name="Mochizuki H."/>
            <person name="Umetsu J."/>
            <person name="Higashi K."/>
            <person name="Shibata D."/>
            <person name="Kamiya Y."/>
            <person name="Sato N."/>
            <person name="Nakamura Y."/>
            <person name="Tabata S."/>
            <person name="Ida S."/>
            <person name="Kurokawa K."/>
            <person name="Ohta H."/>
        </authorList>
    </citation>
    <scope>NUCLEOTIDE SEQUENCE [LARGE SCALE GENOMIC DNA]</scope>
    <source>
        <strain evidence="2 3">NIES-2285</strain>
    </source>
</reference>
<protein>
    <submittedName>
        <fullName evidence="2">Uncharacterized protein</fullName>
    </submittedName>
</protein>
<dbReference type="PANTHER" id="PTHR42782:SF4">
    <property type="entry name" value="DUF455 DOMAIN-CONTAINING PROTEIN"/>
    <property type="match status" value="1"/>
</dbReference>
<feature type="region of interest" description="Disordered" evidence="1">
    <location>
        <begin position="1"/>
        <end position="33"/>
    </location>
</feature>
<gene>
    <name evidence="2" type="ORF">KFL_000700310</name>
</gene>
<dbReference type="OrthoDB" id="426882at2759"/>
<dbReference type="SUPFAM" id="SSF47240">
    <property type="entry name" value="Ferritin-like"/>
    <property type="match status" value="1"/>
</dbReference>
<feature type="region of interest" description="Disordered" evidence="1">
    <location>
        <begin position="258"/>
        <end position="288"/>
    </location>
</feature>
<organism evidence="2 3">
    <name type="scientific">Klebsormidium nitens</name>
    <name type="common">Green alga</name>
    <name type="synonym">Ulothrix nitens</name>
    <dbReference type="NCBI Taxonomy" id="105231"/>
    <lineage>
        <taxon>Eukaryota</taxon>
        <taxon>Viridiplantae</taxon>
        <taxon>Streptophyta</taxon>
        <taxon>Klebsormidiophyceae</taxon>
        <taxon>Klebsormidiales</taxon>
        <taxon>Klebsormidiaceae</taxon>
        <taxon>Klebsormidium</taxon>
    </lineage>
</organism>
<feature type="region of interest" description="Disordered" evidence="1">
    <location>
        <begin position="365"/>
        <end position="403"/>
    </location>
</feature>
<accession>A0A1Y1HR28</accession>
<dbReference type="CDD" id="cd00657">
    <property type="entry name" value="Ferritin_like"/>
    <property type="match status" value="1"/>
</dbReference>
<feature type="compositionally biased region" description="Basic and acidic residues" evidence="1">
    <location>
        <begin position="327"/>
        <end position="350"/>
    </location>
</feature>
<feature type="compositionally biased region" description="Basic and acidic residues" evidence="1">
    <location>
        <begin position="267"/>
        <end position="279"/>
    </location>
</feature>
<dbReference type="AlphaFoldDB" id="A0A1Y1HR28"/>
<dbReference type="Pfam" id="PF04305">
    <property type="entry name" value="DUF455"/>
    <property type="match status" value="1"/>
</dbReference>
<dbReference type="InterPro" id="IPR009078">
    <property type="entry name" value="Ferritin-like_SF"/>
</dbReference>
<dbReference type="PANTHER" id="PTHR42782">
    <property type="entry name" value="SI:CH73-314G15.3"/>
    <property type="match status" value="1"/>
</dbReference>
<feature type="non-terminal residue" evidence="2">
    <location>
        <position position="1"/>
    </location>
</feature>
<evidence type="ECO:0000313" key="2">
    <source>
        <dbReference type="EMBL" id="GAQ81095.1"/>
    </source>
</evidence>
<sequence length="507" mass="55982">HNDYPTHDPPYQRTYLRSPQVPPRRRSPPPTRAPLPLNAYMLHNLAHIELNAIDLAWDTLVRFSPLRAQLGEAFFADFAHVADDESRHLGWVLQRLAELGHAYGDMPAHDLLWRDALKTSGDVTARLAVVPMVQEARGLDAGPRLVDRLKEMGDARSALIVDKIAEEELAHVAVGVTWFLHVCRRSGVDPGESFQGLIQQYCQDTLKGPFNHAARAVAGVPRHWYDTSAPPPQNGKHSSALESKAKLEAKRRGAKLFGEEGMVGLERGSEMGEQSERSNVESSGVLNEVCGPNEFDLREVLVEGEKSETRSGTSGRGMADGAGQSKPEADKKFRREERKGSVGVREAEVAESKAWAIRSDLHLAETESLASGSEDVRASEQEWQRSESLIETEPEAGPFLEIGESTVVEKQIGIHMTHLSRIQPLGDGQENSRRSSRFEEDFRKSAQQEFSPTRKTDTPGDFRSGENRGGEAASDAKGVPVEDIEALSQVRERLALLVAMEQERASA</sequence>
<keyword evidence="3" id="KW-1185">Reference proteome</keyword>
<dbReference type="InterPro" id="IPR007402">
    <property type="entry name" value="DUF455"/>
</dbReference>
<feature type="compositionally biased region" description="Basic and acidic residues" evidence="1">
    <location>
        <begin position="374"/>
        <end position="385"/>
    </location>
</feature>
<dbReference type="Proteomes" id="UP000054558">
    <property type="component" value="Unassembled WGS sequence"/>
</dbReference>
<proteinExistence type="predicted"/>
<feature type="compositionally biased region" description="Basic and acidic residues" evidence="1">
    <location>
        <begin position="430"/>
        <end position="469"/>
    </location>
</feature>
<evidence type="ECO:0000313" key="3">
    <source>
        <dbReference type="Proteomes" id="UP000054558"/>
    </source>
</evidence>
<feature type="region of interest" description="Disordered" evidence="1">
    <location>
        <begin position="417"/>
        <end position="481"/>
    </location>
</feature>
<dbReference type="EMBL" id="DF237019">
    <property type="protein sequence ID" value="GAQ81095.1"/>
    <property type="molecule type" value="Genomic_DNA"/>
</dbReference>
<name>A0A1Y1HR28_KLENI</name>
<feature type="region of interest" description="Disordered" evidence="1">
    <location>
        <begin position="304"/>
        <end position="350"/>
    </location>
</feature>